<protein>
    <submittedName>
        <fullName evidence="1">Uncharacterized protein</fullName>
    </submittedName>
</protein>
<evidence type="ECO:0000313" key="2">
    <source>
        <dbReference type="Proteomes" id="UP001241377"/>
    </source>
</evidence>
<evidence type="ECO:0000313" key="1">
    <source>
        <dbReference type="EMBL" id="KAJ9113914.1"/>
    </source>
</evidence>
<organism evidence="1 2">
    <name type="scientific">Naganishia cerealis</name>
    <dbReference type="NCBI Taxonomy" id="610337"/>
    <lineage>
        <taxon>Eukaryota</taxon>
        <taxon>Fungi</taxon>
        <taxon>Dikarya</taxon>
        <taxon>Basidiomycota</taxon>
        <taxon>Agaricomycotina</taxon>
        <taxon>Tremellomycetes</taxon>
        <taxon>Filobasidiales</taxon>
        <taxon>Filobasidiaceae</taxon>
        <taxon>Naganishia</taxon>
    </lineage>
</organism>
<name>A0ACC2WRU1_9TREE</name>
<comment type="caution">
    <text evidence="1">The sequence shown here is derived from an EMBL/GenBank/DDBJ whole genome shotgun (WGS) entry which is preliminary data.</text>
</comment>
<dbReference type="EMBL" id="JASBWR010000001">
    <property type="protein sequence ID" value="KAJ9113914.1"/>
    <property type="molecule type" value="Genomic_DNA"/>
</dbReference>
<proteinExistence type="predicted"/>
<accession>A0ACC2WRU1</accession>
<sequence>MQRDAEDPTIKMTMTTLSRAVDDGNGDSIISVSKALSYNLVDRPYHGSIPISCDTKYGTGQRYMTHAERKQRETQQQKRKVKRHIYPDVNIGDIVRIRGKLKEWHRKNGDVFREVVMVPNENSITITTAWEEYRHLKEVEQLRRDVYSIPFDPKVYESILVPVLPNSSQVSPTQSSMLSESLAWPATGMSSQATVYDPSDDSTVFSSSASQPSTYLRHPCKLSREQLNDHLFRRYLMEYLRIQTENHWCTDLESAQAIREAARYMPELTWPTPEIAGAQSERARQKQRQAQMLSLDDDLEDINSTPKVSGTRKSMLQYGTKRRSPLTPVKFNGTRVDTFDTDNSLIMSEGASNCAFGLEHLVHVPHLRLIAYRIVRQQQTVENDLYLTHRKAQKAAEKAGLATSGATKQKRTGFGSEYKDSRARHAERGRKMRKAIQHCFRLMVAVDGTAVEVDMSEQDKEAIRADAMARKARTGGLQSFEASYTSNGSLIGNGSFADTTFGNTSQVSIANSSFDYSIWEAPANFKDHPSDSDSSSERTPETRTALRFKDDPTGYLPLTLPVLGMAILHILHEEAFQRSRVYIPNSDWRKSNGLPPSEIWARLKRLHQRWERCQLAVIEDGVEDLEEAKYVKRFGEGWWPVHSRLATLGL</sequence>
<dbReference type="Proteomes" id="UP001241377">
    <property type="component" value="Unassembled WGS sequence"/>
</dbReference>
<keyword evidence="2" id="KW-1185">Reference proteome</keyword>
<gene>
    <name evidence="1" type="ORF">QFC19_000108</name>
</gene>
<reference evidence="1" key="1">
    <citation type="submission" date="2023-04" db="EMBL/GenBank/DDBJ databases">
        <title>Draft Genome sequencing of Naganishia species isolated from polar environments using Oxford Nanopore Technology.</title>
        <authorList>
            <person name="Leo P."/>
            <person name="Venkateswaran K."/>
        </authorList>
    </citation>
    <scope>NUCLEOTIDE SEQUENCE</scope>
    <source>
        <strain evidence="1">MNA-CCFEE 5261</strain>
    </source>
</reference>